<evidence type="ECO:0000256" key="10">
    <source>
        <dbReference type="SAM" id="Phobius"/>
    </source>
</evidence>
<evidence type="ECO:0000256" key="1">
    <source>
        <dbReference type="ARBA" id="ARBA00004651"/>
    </source>
</evidence>
<dbReference type="RefSeq" id="WP_352008537.1">
    <property type="nucleotide sequence ID" value="NZ_JBHSBC010000014.1"/>
</dbReference>
<dbReference type="InterPro" id="IPR004299">
    <property type="entry name" value="MBOAT_fam"/>
</dbReference>
<feature type="transmembrane region" description="Helical" evidence="10">
    <location>
        <begin position="403"/>
        <end position="424"/>
    </location>
</feature>
<dbReference type="PANTHER" id="PTHR13285">
    <property type="entry name" value="ACYLTRANSFERASE"/>
    <property type="match status" value="1"/>
</dbReference>
<feature type="transmembrane region" description="Helical" evidence="10">
    <location>
        <begin position="461"/>
        <end position="481"/>
    </location>
</feature>
<comment type="similarity">
    <text evidence="2 9">Belongs to the membrane-bound acyltransferase family.</text>
</comment>
<comment type="subcellular location">
    <subcellularLocation>
        <location evidence="1">Cell membrane</location>
        <topology evidence="1">Multi-pass membrane protein</topology>
    </subcellularLocation>
</comment>
<protein>
    <submittedName>
        <fullName evidence="11">MBOAT family protein</fullName>
    </submittedName>
</protein>
<organism evidence="11 12">
    <name type="scientific">Streptosporangium jomthongense</name>
    <dbReference type="NCBI Taxonomy" id="1193683"/>
    <lineage>
        <taxon>Bacteria</taxon>
        <taxon>Bacillati</taxon>
        <taxon>Actinomycetota</taxon>
        <taxon>Actinomycetes</taxon>
        <taxon>Streptosporangiales</taxon>
        <taxon>Streptosporangiaceae</taxon>
        <taxon>Streptosporangium</taxon>
    </lineage>
</organism>
<sequence length="522" mass="58176">MRISFRFPVRLTAQATAESKVPHLAAHLSRKAQPGPLILLSGTPMSFSSSLFLWFFMPVTLLAYWVLPSHWRNSLVAVVSLVFYTWGAGPYTALLLSVIAVNYAMGLALDSERLRERPRTRRGLLVTTIVWDLTILGVWKYAGFASRQIDALSSALGLGHSPIVSLALPIGISFFTFHHLSYVVDVYRRSRPAQRSPVRFVTYIAMFPQLIAGPIVRYHEISEQLSDTRRDRYADFAAGFPRFALGLAKKVIVADTIAPVADAAFAHAGGQITTPTAWLGAVAYTLQIYFDFSGYSDMAIGLGMMLGFRLPENFDRPYSAYSVTDFWRRWHMSLSRWFRDYVYIPLGGNRRGTLVTYRNLLVIFVLCGFWHGANWTFLVWGLYHGGLLVAERLLGWDRPPGTVTTAVLRRAVTFLLVVVGWVFFRAETMTGAVDVLQAMFGWRPGGLDEFTAFALNHQRTLTLALALGVVLLPASFTLGRLVEAGRGRTAVAARVVVTWVAAPYSAVLVAAGTFSPFLYYQF</sequence>
<feature type="transmembrane region" description="Helical" evidence="10">
    <location>
        <begin position="360"/>
        <end position="383"/>
    </location>
</feature>
<dbReference type="EMBL" id="JBHSBC010000014">
    <property type="protein sequence ID" value="MFC3981575.1"/>
    <property type="molecule type" value="Genomic_DNA"/>
</dbReference>
<evidence type="ECO:0000313" key="12">
    <source>
        <dbReference type="Proteomes" id="UP001595698"/>
    </source>
</evidence>
<name>A0ABV8F1N1_9ACTN</name>
<dbReference type="PANTHER" id="PTHR13285:SF23">
    <property type="entry name" value="TEICHOIC ACID D-ALANYLTRANSFERASE"/>
    <property type="match status" value="1"/>
</dbReference>
<keyword evidence="7 9" id="KW-0472">Membrane</keyword>
<evidence type="ECO:0000256" key="8">
    <source>
        <dbReference type="ARBA" id="ARBA00023315"/>
    </source>
</evidence>
<feature type="transmembrane region" description="Helical" evidence="10">
    <location>
        <begin position="501"/>
        <end position="520"/>
    </location>
</feature>
<comment type="caution">
    <text evidence="11">The sequence shown here is derived from an EMBL/GenBank/DDBJ whole genome shotgun (WGS) entry which is preliminary data.</text>
</comment>
<keyword evidence="4 9" id="KW-0808">Transferase</keyword>
<feature type="transmembrane region" description="Helical" evidence="10">
    <location>
        <begin position="91"/>
        <end position="111"/>
    </location>
</feature>
<evidence type="ECO:0000256" key="5">
    <source>
        <dbReference type="ARBA" id="ARBA00022692"/>
    </source>
</evidence>
<evidence type="ECO:0000256" key="4">
    <source>
        <dbReference type="ARBA" id="ARBA00022679"/>
    </source>
</evidence>
<reference evidence="12" key="1">
    <citation type="journal article" date="2019" name="Int. J. Syst. Evol. Microbiol.">
        <title>The Global Catalogue of Microorganisms (GCM) 10K type strain sequencing project: providing services to taxonomists for standard genome sequencing and annotation.</title>
        <authorList>
            <consortium name="The Broad Institute Genomics Platform"/>
            <consortium name="The Broad Institute Genome Sequencing Center for Infectious Disease"/>
            <person name="Wu L."/>
            <person name="Ma J."/>
        </authorList>
    </citation>
    <scope>NUCLEOTIDE SEQUENCE [LARGE SCALE GENOMIC DNA]</scope>
    <source>
        <strain evidence="12">TBRC 7912</strain>
    </source>
</reference>
<gene>
    <name evidence="11" type="ORF">ACFOYY_15655</name>
</gene>
<feature type="transmembrane region" description="Helical" evidence="10">
    <location>
        <begin position="162"/>
        <end position="184"/>
    </location>
</feature>
<keyword evidence="6 10" id="KW-1133">Transmembrane helix</keyword>
<dbReference type="InterPro" id="IPR024194">
    <property type="entry name" value="Ac/AlaTfrase_AlgI/DltB"/>
</dbReference>
<dbReference type="Pfam" id="PF03062">
    <property type="entry name" value="MBOAT"/>
    <property type="match status" value="1"/>
</dbReference>
<dbReference type="InterPro" id="IPR051085">
    <property type="entry name" value="MB_O-acyltransferase"/>
</dbReference>
<evidence type="ECO:0000313" key="11">
    <source>
        <dbReference type="EMBL" id="MFC3981575.1"/>
    </source>
</evidence>
<evidence type="ECO:0000256" key="7">
    <source>
        <dbReference type="ARBA" id="ARBA00023136"/>
    </source>
</evidence>
<feature type="transmembrane region" description="Helical" evidence="10">
    <location>
        <begin position="51"/>
        <end position="71"/>
    </location>
</feature>
<dbReference type="PIRSF" id="PIRSF500217">
    <property type="entry name" value="AlgI"/>
    <property type="match status" value="1"/>
</dbReference>
<accession>A0ABV8F1N1</accession>
<proteinExistence type="inferred from homology"/>
<keyword evidence="12" id="KW-1185">Reference proteome</keyword>
<dbReference type="PIRSF" id="PIRSF016636">
    <property type="entry name" value="AlgI_DltB"/>
    <property type="match status" value="1"/>
</dbReference>
<dbReference type="Proteomes" id="UP001595698">
    <property type="component" value="Unassembled WGS sequence"/>
</dbReference>
<evidence type="ECO:0000256" key="9">
    <source>
        <dbReference type="PIRNR" id="PIRNR016636"/>
    </source>
</evidence>
<evidence type="ECO:0000256" key="2">
    <source>
        <dbReference type="ARBA" id="ARBA00010323"/>
    </source>
</evidence>
<keyword evidence="5 10" id="KW-0812">Transmembrane</keyword>
<keyword evidence="3 9" id="KW-1003">Cell membrane</keyword>
<feature type="transmembrane region" description="Helical" evidence="10">
    <location>
        <begin position="123"/>
        <end position="142"/>
    </location>
</feature>
<keyword evidence="8 9" id="KW-0012">Acyltransferase</keyword>
<dbReference type="InterPro" id="IPR028362">
    <property type="entry name" value="AlgI"/>
</dbReference>
<evidence type="ECO:0000256" key="6">
    <source>
        <dbReference type="ARBA" id="ARBA00022989"/>
    </source>
</evidence>
<evidence type="ECO:0000256" key="3">
    <source>
        <dbReference type="ARBA" id="ARBA00022475"/>
    </source>
</evidence>